<keyword evidence="5" id="KW-1185">Reference proteome</keyword>
<name>A0A158Q4E9_DRAME</name>
<dbReference type="WBParaSite" id="DME_0000470501-mRNA-1">
    <property type="protein sequence ID" value="DME_0000470501-mRNA-1"/>
    <property type="gene ID" value="DME_0000470501"/>
</dbReference>
<evidence type="ECO:0000313" key="5">
    <source>
        <dbReference type="Proteomes" id="UP000274756"/>
    </source>
</evidence>
<feature type="transmembrane region" description="Helical" evidence="1">
    <location>
        <begin position="228"/>
        <end position="247"/>
    </location>
</feature>
<keyword evidence="1" id="KW-1133">Transmembrane helix</keyword>
<reference evidence="6" key="1">
    <citation type="submission" date="2016-04" db="UniProtKB">
        <authorList>
            <consortium name="WormBaseParasite"/>
        </authorList>
    </citation>
    <scope>IDENTIFICATION</scope>
</reference>
<evidence type="ECO:0000313" key="6">
    <source>
        <dbReference type="WBParaSite" id="DME_0000470501-mRNA-1"/>
    </source>
</evidence>
<dbReference type="Proteomes" id="UP000038040">
    <property type="component" value="Unplaced"/>
</dbReference>
<feature type="domain" description="TIL-like" evidence="2">
    <location>
        <begin position="360"/>
        <end position="398"/>
    </location>
</feature>
<feature type="domain" description="TIL-like" evidence="2">
    <location>
        <begin position="703"/>
        <end position="746"/>
    </location>
</feature>
<protein>
    <submittedName>
        <fullName evidence="6">BPTI/Kunitz inhibitor domain-containing protein</fullName>
    </submittedName>
</protein>
<accession>A0A158Q4E9</accession>
<evidence type="ECO:0000256" key="1">
    <source>
        <dbReference type="SAM" id="Phobius"/>
    </source>
</evidence>
<feature type="domain" description="TIL-like" evidence="2">
    <location>
        <begin position="519"/>
        <end position="564"/>
    </location>
</feature>
<dbReference type="EMBL" id="UYYG01001170">
    <property type="protein sequence ID" value="VDN58615.1"/>
    <property type="molecule type" value="Genomic_DNA"/>
</dbReference>
<proteinExistence type="predicted"/>
<reference evidence="3 5" key="2">
    <citation type="submission" date="2018-11" db="EMBL/GenBank/DDBJ databases">
        <authorList>
            <consortium name="Pathogen Informatics"/>
        </authorList>
    </citation>
    <scope>NUCLEOTIDE SEQUENCE [LARGE SCALE GENOMIC DNA]</scope>
</reference>
<evidence type="ECO:0000259" key="2">
    <source>
        <dbReference type="Pfam" id="PF22897"/>
    </source>
</evidence>
<dbReference type="Pfam" id="PF22897">
    <property type="entry name" value="TIL_2"/>
    <property type="match status" value="4"/>
</dbReference>
<organism evidence="4 6">
    <name type="scientific">Dracunculus medinensis</name>
    <name type="common">Guinea worm</name>
    <dbReference type="NCBI Taxonomy" id="318479"/>
    <lineage>
        <taxon>Eukaryota</taxon>
        <taxon>Metazoa</taxon>
        <taxon>Ecdysozoa</taxon>
        <taxon>Nematoda</taxon>
        <taxon>Chromadorea</taxon>
        <taxon>Rhabditida</taxon>
        <taxon>Spirurina</taxon>
        <taxon>Dracunculoidea</taxon>
        <taxon>Dracunculidae</taxon>
        <taxon>Dracunculus</taxon>
    </lineage>
</organism>
<keyword evidence="1" id="KW-0472">Membrane</keyword>
<dbReference type="InterPro" id="IPR054450">
    <property type="entry name" value="TIL-like_dom"/>
</dbReference>
<evidence type="ECO:0000313" key="4">
    <source>
        <dbReference type="Proteomes" id="UP000038040"/>
    </source>
</evidence>
<gene>
    <name evidence="3" type="ORF">DME_LOCUS8588</name>
</gene>
<dbReference type="OrthoDB" id="409374at2759"/>
<dbReference type="Proteomes" id="UP000274756">
    <property type="component" value="Unassembled WGS sequence"/>
</dbReference>
<dbReference type="AlphaFoldDB" id="A0A158Q4E9"/>
<evidence type="ECO:0000313" key="3">
    <source>
        <dbReference type="EMBL" id="VDN58615.1"/>
    </source>
</evidence>
<feature type="domain" description="TIL-like" evidence="2">
    <location>
        <begin position="609"/>
        <end position="652"/>
    </location>
</feature>
<keyword evidence="1" id="KW-0812">Transmembrane</keyword>
<sequence length="751" mass="84521">MHVKCLQRCSCADARHSEINGQCTEILPYTNIGRTSTTSPREERKIGCIRGGQCKLNEIFHEEECMLLEHSCGSKMKLVLIGTIYTNESWKCSMQCKCINGYIEISGGCSEITQNVETNCMRGDCILNEVVRDISCSLKGQFCGNNMKFTLLKRHEERYKYISFGNCIVQCKCIEGYKEENAYGNSYFLHPKTLASVYTISDVSHSLTGLHRFNAIISRNLVKQESKCVFFLAIVVNIFLIILKYSFTNVPHRRTFKLGHIFEDFGCLSTNAMCGKNMAFYTIKREVTSNSLIPVKCSQRCSCADARHSEINGHCTGILSDMNIRSTTSQALATSTVSPPPEQTTYELNKLVSDYECQMIGHSCGKNMVFQIFAKFNESCVDRCACANNFVEHNKRCVAYVWVVDNHFGEADNDYSMREERKIGCIRGGQCKLNEIFHEEECMLLEHSCGSKMKLVLIDTIYTNESWKCSMQCKCINGYIEISGGCSEITNNYLGKINCMRGECTLHETIRDISCSLGGQFCGHNMKFVLIKRSEHRHRYIPFGSCIVQCKCAEGYMEKNGQCTTEHEELKKAVSFKIPSCAVCLIDLCLESGCEVGTIIRDKRCQLAGKKCGNNMIFVVANSTVHGGIHVANCMQRCSCINSDFIEKNSGCERKSTTDYSTTTTSRNTITTGIMHGFKMDTKEQYDLGEEISDLGCRLQKHECGINKIFIIVAEYTAEHDSNIKGCIERCSCIAEYEEALGSCIKISQNF</sequence>